<accession>A0ABD1EDY4</accession>
<proteinExistence type="predicted"/>
<dbReference type="InterPro" id="IPR050468">
    <property type="entry name" value="Cuticle_Struct_Prot"/>
</dbReference>
<dbReference type="AlphaFoldDB" id="A0ABD1EDY4"/>
<evidence type="ECO:0000313" key="3">
    <source>
        <dbReference type="EMBL" id="KAL1491929.1"/>
    </source>
</evidence>
<feature type="chain" id="PRO_5044889959" evidence="2">
    <location>
        <begin position="19"/>
        <end position="185"/>
    </location>
</feature>
<keyword evidence="1" id="KW-0193">Cuticle</keyword>
<dbReference type="PANTHER" id="PTHR10380:SF224">
    <property type="entry name" value="CUTICULAR PROTEIN 12A"/>
    <property type="match status" value="1"/>
</dbReference>
<evidence type="ECO:0000313" key="4">
    <source>
        <dbReference type="Proteomes" id="UP001566132"/>
    </source>
</evidence>
<dbReference type="Proteomes" id="UP001566132">
    <property type="component" value="Unassembled WGS sequence"/>
</dbReference>
<protein>
    <submittedName>
        <fullName evidence="3">Uncharacterized protein</fullName>
    </submittedName>
</protein>
<reference evidence="3 4" key="1">
    <citation type="submission" date="2024-05" db="EMBL/GenBank/DDBJ databases">
        <title>Genetic variation in Jamaican populations of the coffee berry borer (Hypothenemus hampei).</title>
        <authorList>
            <person name="Errbii M."/>
            <person name="Myrie A."/>
        </authorList>
    </citation>
    <scope>NUCLEOTIDE SEQUENCE [LARGE SCALE GENOMIC DNA]</scope>
    <source>
        <strain evidence="3">JA-Hopewell-2020-01-JO</strain>
        <tissue evidence="3">Whole body</tissue>
    </source>
</reference>
<organism evidence="3 4">
    <name type="scientific">Hypothenemus hampei</name>
    <name type="common">Coffee berry borer</name>
    <dbReference type="NCBI Taxonomy" id="57062"/>
    <lineage>
        <taxon>Eukaryota</taxon>
        <taxon>Metazoa</taxon>
        <taxon>Ecdysozoa</taxon>
        <taxon>Arthropoda</taxon>
        <taxon>Hexapoda</taxon>
        <taxon>Insecta</taxon>
        <taxon>Pterygota</taxon>
        <taxon>Neoptera</taxon>
        <taxon>Endopterygota</taxon>
        <taxon>Coleoptera</taxon>
        <taxon>Polyphaga</taxon>
        <taxon>Cucujiformia</taxon>
        <taxon>Curculionidae</taxon>
        <taxon>Scolytinae</taxon>
        <taxon>Hypothenemus</taxon>
    </lineage>
</organism>
<dbReference type="PROSITE" id="PS51155">
    <property type="entry name" value="CHIT_BIND_RR_2"/>
    <property type="match status" value="1"/>
</dbReference>
<dbReference type="PANTHER" id="PTHR10380">
    <property type="entry name" value="CUTICLE PROTEIN"/>
    <property type="match status" value="1"/>
</dbReference>
<gene>
    <name evidence="3" type="ORF">ABEB36_012447</name>
</gene>
<feature type="signal peptide" evidence="2">
    <location>
        <begin position="1"/>
        <end position="18"/>
    </location>
</feature>
<dbReference type="Pfam" id="PF00379">
    <property type="entry name" value="Chitin_bind_4"/>
    <property type="match status" value="1"/>
</dbReference>
<evidence type="ECO:0000256" key="2">
    <source>
        <dbReference type="SAM" id="SignalP"/>
    </source>
</evidence>
<keyword evidence="2" id="KW-0732">Signal</keyword>
<sequence>MWQQKILIISAALVATISEKLDQQDEILPPRPYAFGYAAGRFPGHIDRTHSEVSDGSGVIQGSYSYVDPKLEIRKVDYIADENGFHPILNKNVQSLPDDIPAVAAAKERHLKQYARIANAHHNVNQQSASWPVETKAVENARRRHLSLFERIAQEHARIAAERDALRQAEEIEHPNSLERKYEVR</sequence>
<comment type="caution">
    <text evidence="3">The sequence shown here is derived from an EMBL/GenBank/DDBJ whole genome shotgun (WGS) entry which is preliminary data.</text>
</comment>
<evidence type="ECO:0000256" key="1">
    <source>
        <dbReference type="PROSITE-ProRule" id="PRU00497"/>
    </source>
</evidence>
<dbReference type="EMBL" id="JBDJPC010000009">
    <property type="protein sequence ID" value="KAL1491929.1"/>
    <property type="molecule type" value="Genomic_DNA"/>
</dbReference>
<name>A0ABD1EDY4_HYPHA</name>
<keyword evidence="4" id="KW-1185">Reference proteome</keyword>
<dbReference type="GO" id="GO:0042302">
    <property type="term" value="F:structural constituent of cuticle"/>
    <property type="evidence" value="ECO:0007669"/>
    <property type="project" value="UniProtKB-UniRule"/>
</dbReference>
<dbReference type="InterPro" id="IPR000618">
    <property type="entry name" value="Insect_cuticle"/>
</dbReference>